<feature type="non-terminal residue" evidence="1">
    <location>
        <position position="1"/>
    </location>
</feature>
<name>A0A820IPH4_9BILA</name>
<organism evidence="1 2">
    <name type="scientific">Rotaria sordida</name>
    <dbReference type="NCBI Taxonomy" id="392033"/>
    <lineage>
        <taxon>Eukaryota</taxon>
        <taxon>Metazoa</taxon>
        <taxon>Spiralia</taxon>
        <taxon>Gnathifera</taxon>
        <taxon>Rotifera</taxon>
        <taxon>Eurotatoria</taxon>
        <taxon>Bdelloidea</taxon>
        <taxon>Philodinida</taxon>
        <taxon>Philodinidae</taxon>
        <taxon>Rotaria</taxon>
    </lineage>
</organism>
<proteinExistence type="predicted"/>
<comment type="caution">
    <text evidence="1">The sequence shown here is derived from an EMBL/GenBank/DDBJ whole genome shotgun (WGS) entry which is preliminary data.</text>
</comment>
<sequence>HQLALQRLVRRRADTFKPAFNIINYDSIIPSFLREKYHIFFGDLLERLKVDMTILDYNYTCLNQYFRMLVYEQMCVLHLRLHEIQRIDEKEYPLALKFFLQFDGICFFVVYNILDLF</sequence>
<protein>
    <submittedName>
        <fullName evidence="1">Uncharacterized protein</fullName>
    </submittedName>
</protein>
<dbReference type="AlphaFoldDB" id="A0A820IPH4"/>
<dbReference type="Proteomes" id="UP000663874">
    <property type="component" value="Unassembled WGS sequence"/>
</dbReference>
<evidence type="ECO:0000313" key="1">
    <source>
        <dbReference type="EMBL" id="CAF4314432.1"/>
    </source>
</evidence>
<gene>
    <name evidence="1" type="ORF">FNK824_LOCUS41111</name>
</gene>
<reference evidence="1" key="1">
    <citation type="submission" date="2021-02" db="EMBL/GenBank/DDBJ databases">
        <authorList>
            <person name="Nowell W R."/>
        </authorList>
    </citation>
    <scope>NUCLEOTIDE SEQUENCE</scope>
</reference>
<dbReference type="EMBL" id="CAJOBE010037476">
    <property type="protein sequence ID" value="CAF4314432.1"/>
    <property type="molecule type" value="Genomic_DNA"/>
</dbReference>
<evidence type="ECO:0000313" key="2">
    <source>
        <dbReference type="Proteomes" id="UP000663874"/>
    </source>
</evidence>
<accession>A0A820IPH4</accession>